<dbReference type="EMBL" id="CM002875">
    <property type="protein sequence ID" value="KFK30095.1"/>
    <property type="molecule type" value="Genomic_DNA"/>
</dbReference>
<name>A0A087GJP3_ARAAL</name>
<evidence type="ECO:0000313" key="2">
    <source>
        <dbReference type="EMBL" id="KFK30095.1"/>
    </source>
</evidence>
<dbReference type="Gramene" id="KFK30095">
    <property type="protein sequence ID" value="KFK30095"/>
    <property type="gene ID" value="AALP_AA7G216200"/>
</dbReference>
<sequence length="133" mass="15011">MSVPSPSTTFMFTKTLMIWSTIVAVTVLSTTVVVWSTTVAMTVWSTTVTVTVWSTTIAVDNRRRHRLVHHRRRLVDDGRRRLRRVCLRCQRLSPSPPSKLSPSSTSVAVSVVGTVSVVNFRCRGLFPSEFMWT</sequence>
<evidence type="ECO:0000256" key="1">
    <source>
        <dbReference type="SAM" id="Phobius"/>
    </source>
</evidence>
<gene>
    <name evidence="2" type="ordered locus">AALP_Aa7g216200</name>
</gene>
<keyword evidence="1" id="KW-0812">Transmembrane</keyword>
<keyword evidence="1" id="KW-1133">Transmembrane helix</keyword>
<feature type="transmembrane region" description="Helical" evidence="1">
    <location>
        <begin position="16"/>
        <end position="35"/>
    </location>
</feature>
<keyword evidence="1" id="KW-0472">Membrane</keyword>
<protein>
    <submittedName>
        <fullName evidence="2">Uncharacterized protein</fullName>
    </submittedName>
</protein>
<dbReference type="Proteomes" id="UP000029120">
    <property type="component" value="Chromosome 7"/>
</dbReference>
<organism evidence="2 3">
    <name type="scientific">Arabis alpina</name>
    <name type="common">Alpine rock-cress</name>
    <dbReference type="NCBI Taxonomy" id="50452"/>
    <lineage>
        <taxon>Eukaryota</taxon>
        <taxon>Viridiplantae</taxon>
        <taxon>Streptophyta</taxon>
        <taxon>Embryophyta</taxon>
        <taxon>Tracheophyta</taxon>
        <taxon>Spermatophyta</taxon>
        <taxon>Magnoliopsida</taxon>
        <taxon>eudicotyledons</taxon>
        <taxon>Gunneridae</taxon>
        <taxon>Pentapetalae</taxon>
        <taxon>rosids</taxon>
        <taxon>malvids</taxon>
        <taxon>Brassicales</taxon>
        <taxon>Brassicaceae</taxon>
        <taxon>Arabideae</taxon>
        <taxon>Arabis</taxon>
    </lineage>
</organism>
<proteinExistence type="predicted"/>
<accession>A0A087GJP3</accession>
<keyword evidence="3" id="KW-1185">Reference proteome</keyword>
<dbReference type="AlphaFoldDB" id="A0A087GJP3"/>
<evidence type="ECO:0000313" key="3">
    <source>
        <dbReference type="Proteomes" id="UP000029120"/>
    </source>
</evidence>
<reference evidence="3" key="1">
    <citation type="journal article" date="2015" name="Nat. Plants">
        <title>Genome expansion of Arabis alpina linked with retrotransposition and reduced symmetric DNA methylation.</title>
        <authorList>
            <person name="Willing E.M."/>
            <person name="Rawat V."/>
            <person name="Mandakova T."/>
            <person name="Maumus F."/>
            <person name="James G.V."/>
            <person name="Nordstroem K.J."/>
            <person name="Becker C."/>
            <person name="Warthmann N."/>
            <person name="Chica C."/>
            <person name="Szarzynska B."/>
            <person name="Zytnicki M."/>
            <person name="Albani M.C."/>
            <person name="Kiefer C."/>
            <person name="Bergonzi S."/>
            <person name="Castaings L."/>
            <person name="Mateos J.L."/>
            <person name="Berns M.C."/>
            <person name="Bujdoso N."/>
            <person name="Piofczyk T."/>
            <person name="de Lorenzo L."/>
            <person name="Barrero-Sicilia C."/>
            <person name="Mateos I."/>
            <person name="Piednoel M."/>
            <person name="Hagmann J."/>
            <person name="Chen-Min-Tao R."/>
            <person name="Iglesias-Fernandez R."/>
            <person name="Schuster S.C."/>
            <person name="Alonso-Blanco C."/>
            <person name="Roudier F."/>
            <person name="Carbonero P."/>
            <person name="Paz-Ares J."/>
            <person name="Davis S.J."/>
            <person name="Pecinka A."/>
            <person name="Quesneville H."/>
            <person name="Colot V."/>
            <person name="Lysak M.A."/>
            <person name="Weigel D."/>
            <person name="Coupland G."/>
            <person name="Schneeberger K."/>
        </authorList>
    </citation>
    <scope>NUCLEOTIDE SEQUENCE [LARGE SCALE GENOMIC DNA]</scope>
    <source>
        <strain evidence="3">cv. Pajares</strain>
    </source>
</reference>